<accession>A0A6B2L984</accession>
<dbReference type="InterPro" id="IPR039417">
    <property type="entry name" value="Peptidase_C1A_papain-like"/>
</dbReference>
<evidence type="ECO:0000259" key="7">
    <source>
        <dbReference type="SMART" id="SM00645"/>
    </source>
</evidence>
<dbReference type="SMART" id="SM00848">
    <property type="entry name" value="Inhibitor_I29"/>
    <property type="match status" value="1"/>
</dbReference>
<dbReference type="PROSITE" id="PS00639">
    <property type="entry name" value="THIOL_PROTEASE_HIS"/>
    <property type="match status" value="1"/>
</dbReference>
<dbReference type="InterPro" id="IPR025660">
    <property type="entry name" value="Pept_his_AS"/>
</dbReference>
<dbReference type="GO" id="GO:0008234">
    <property type="term" value="F:cysteine-type peptidase activity"/>
    <property type="evidence" value="ECO:0007669"/>
    <property type="project" value="UniProtKB-KW"/>
</dbReference>
<dbReference type="PANTHER" id="PTHR12411">
    <property type="entry name" value="CYSTEINE PROTEASE FAMILY C1-RELATED"/>
    <property type="match status" value="1"/>
</dbReference>
<evidence type="ECO:0000256" key="6">
    <source>
        <dbReference type="SAM" id="SignalP"/>
    </source>
</evidence>
<dbReference type="SUPFAM" id="SSF54001">
    <property type="entry name" value="Cysteine proteinases"/>
    <property type="match status" value="1"/>
</dbReference>
<evidence type="ECO:0000313" key="9">
    <source>
        <dbReference type="EMBL" id="NDV33564.1"/>
    </source>
</evidence>
<dbReference type="InterPro" id="IPR013128">
    <property type="entry name" value="Peptidase_C1A"/>
</dbReference>
<dbReference type="InterPro" id="IPR038765">
    <property type="entry name" value="Papain-like_cys_pep_sf"/>
</dbReference>
<evidence type="ECO:0000259" key="8">
    <source>
        <dbReference type="SMART" id="SM00848"/>
    </source>
</evidence>
<keyword evidence="5" id="KW-1015">Disulfide bond</keyword>
<feature type="chain" id="PRO_5025689415" evidence="6">
    <location>
        <begin position="20"/>
        <end position="335"/>
    </location>
</feature>
<evidence type="ECO:0000256" key="2">
    <source>
        <dbReference type="ARBA" id="ARBA00022670"/>
    </source>
</evidence>
<dbReference type="InterPro" id="IPR000169">
    <property type="entry name" value="Pept_cys_AS"/>
</dbReference>
<dbReference type="GO" id="GO:0006508">
    <property type="term" value="P:proteolysis"/>
    <property type="evidence" value="ECO:0007669"/>
    <property type="project" value="UniProtKB-KW"/>
</dbReference>
<proteinExistence type="inferred from homology"/>
<dbReference type="PROSITE" id="PS00139">
    <property type="entry name" value="THIOL_PROTEASE_CYS"/>
    <property type="match status" value="1"/>
</dbReference>
<dbReference type="SMART" id="SM00645">
    <property type="entry name" value="Pept_C1"/>
    <property type="match status" value="1"/>
</dbReference>
<feature type="signal peptide" evidence="6">
    <location>
        <begin position="1"/>
        <end position="19"/>
    </location>
</feature>
<evidence type="ECO:0000256" key="4">
    <source>
        <dbReference type="ARBA" id="ARBA00022807"/>
    </source>
</evidence>
<keyword evidence="3" id="KW-0378">Hydrolase</keyword>
<feature type="domain" description="Cathepsin propeptide inhibitor" evidence="8">
    <location>
        <begin position="30"/>
        <end position="85"/>
    </location>
</feature>
<dbReference type="Pfam" id="PF00112">
    <property type="entry name" value="Peptidase_C1"/>
    <property type="match status" value="1"/>
</dbReference>
<reference evidence="9" key="1">
    <citation type="journal article" date="2020" name="J. Eukaryot. Microbiol.">
        <title>De novo Sequencing, Assembly and Annotation of the Transcriptome for the Free-Living Testate Amoeba Arcella intermedia.</title>
        <authorList>
            <person name="Ribeiro G.M."/>
            <person name="Porfirio-Sousa A.L."/>
            <person name="Maurer-Alcala X.X."/>
            <person name="Katz L.A."/>
            <person name="Lahr D.J.G."/>
        </authorList>
    </citation>
    <scope>NUCLEOTIDE SEQUENCE</scope>
</reference>
<dbReference type="PRINTS" id="PR00705">
    <property type="entry name" value="PAPAIN"/>
</dbReference>
<keyword evidence="2" id="KW-0645">Protease</keyword>
<dbReference type="PROSITE" id="PS00640">
    <property type="entry name" value="THIOL_PROTEASE_ASN"/>
    <property type="match status" value="1"/>
</dbReference>
<dbReference type="InterPro" id="IPR025661">
    <property type="entry name" value="Pept_asp_AS"/>
</dbReference>
<keyword evidence="6" id="KW-0732">Signal</keyword>
<evidence type="ECO:0000256" key="3">
    <source>
        <dbReference type="ARBA" id="ARBA00022801"/>
    </source>
</evidence>
<dbReference type="InterPro" id="IPR000668">
    <property type="entry name" value="Peptidase_C1A_C"/>
</dbReference>
<evidence type="ECO:0000256" key="5">
    <source>
        <dbReference type="ARBA" id="ARBA00023157"/>
    </source>
</evidence>
<dbReference type="CDD" id="cd02248">
    <property type="entry name" value="Peptidase_C1A"/>
    <property type="match status" value="1"/>
</dbReference>
<dbReference type="Pfam" id="PF08246">
    <property type="entry name" value="Inhibitor_I29"/>
    <property type="match status" value="1"/>
</dbReference>
<dbReference type="FunFam" id="3.90.70.10:FF:000138">
    <property type="entry name" value="Cruzipain"/>
    <property type="match status" value="1"/>
</dbReference>
<organism evidence="9">
    <name type="scientific">Arcella intermedia</name>
    <dbReference type="NCBI Taxonomy" id="1963864"/>
    <lineage>
        <taxon>Eukaryota</taxon>
        <taxon>Amoebozoa</taxon>
        <taxon>Tubulinea</taxon>
        <taxon>Elardia</taxon>
        <taxon>Arcellinida</taxon>
        <taxon>Sphaerothecina</taxon>
        <taxon>Arcellidae</taxon>
        <taxon>Arcella</taxon>
    </lineage>
</organism>
<sequence>MLWLVGLCLVYGSVGDVESWDLREDSGILFERYVAHYNAQFRDQQEREERFGVFQENLQTINQLNAQGKTKFGLNKFALLSKEEFRSQYLNLKTTPRSPNDPVAEEYSQQQISAIPDEFDWVSKGAVTGVKDQGSCGSCWAFSATGNMEGQWFLAGHPLTSLSEQNLVDCDHECLDKNDCDQGCNGGLQPNAYNYVIKNGGIDTEASYPYEGIDDTCKFKSTSVGAKISNWTFVPQDEAQIAAYLVEHGPLAVAVEADVWQFYVGGVLYVPCGTTLDHGVLLVGYGVETDILGQQMPYWTIKNSWGSSWGESGYIYIERGTGLCGVNLYVTNSIV</sequence>
<feature type="domain" description="Peptidase C1A papain C-terminal" evidence="7">
    <location>
        <begin position="115"/>
        <end position="334"/>
    </location>
</feature>
<protein>
    <submittedName>
        <fullName evidence="9">Uncharacterized protein</fullName>
    </submittedName>
</protein>
<dbReference type="InterPro" id="IPR013201">
    <property type="entry name" value="Prot_inhib_I29"/>
</dbReference>
<dbReference type="EMBL" id="GIBP01004595">
    <property type="protein sequence ID" value="NDV33564.1"/>
    <property type="molecule type" value="Transcribed_RNA"/>
</dbReference>
<dbReference type="AlphaFoldDB" id="A0A6B2L984"/>
<dbReference type="Gene3D" id="3.90.70.10">
    <property type="entry name" value="Cysteine proteinases"/>
    <property type="match status" value="1"/>
</dbReference>
<evidence type="ECO:0000256" key="1">
    <source>
        <dbReference type="ARBA" id="ARBA00008455"/>
    </source>
</evidence>
<comment type="similarity">
    <text evidence="1">Belongs to the peptidase C1 family.</text>
</comment>
<keyword evidence="4" id="KW-0788">Thiol protease</keyword>
<name>A0A6B2L984_9EUKA</name>